<evidence type="ECO:0008006" key="3">
    <source>
        <dbReference type="Google" id="ProtNLM"/>
    </source>
</evidence>
<gene>
    <name evidence="1" type="ORF">GQF01_29555</name>
</gene>
<keyword evidence="2" id="KW-1185">Reference proteome</keyword>
<sequence>MTLESNTIKRISASSEKMNNRSWKLTVQDEGPIELEMVKGPSFVLDHNKEWYVLPMNAEHKSVAGRDYAWVLPADPDSSEGSWLIKADGEIEILLTPDQESLIVRVQAASCELIAYESRPQADTFGNRFQLEFEHGEKLAHALASLYWGTMLPSVIERTRASNYPISEGYVLSTLQSTYSGTYPDVDHEFQIKGRMSWGNELDYDVVRRMIELQIKLMKEDPEGLWRDPCAIQPNGDREYHVRRSSLDGSTNAIMFLITGNVEVLESAWLYAAATKDWDWLRLHIEALEGAASCIEDQMDRYGRLWSDVYYEDQVIKDGRETFATALAARSFNLLAELEHRLGRGEKEAHYKEVAALLGSSLAKPLPMGYWDETNHRFVDWVDRSGVAHDHIHLLANILPVLFGYTSKEQEESVTALVDEHIDQFQRFPTFLAAHIDQYTDAEIGDGGPYDLCAAGRYWCWDAAYWTWKKNGKVLLGQLMRVAEQAAKEGYIMGERYDMNYVYYIDDKDWHGAAHYYEYPCVYSWVLVHEYLGVRQTFEADLQISPRLMNTGKVVLEQNGFQLSYEYEADAFRLTNLGTVTRTFEVDLSAIYPQYSQWKFTSEGVESVLEAGTVVSLDKGMTGTWIPVVG</sequence>
<comment type="caution">
    <text evidence="1">The sequence shown here is derived from an EMBL/GenBank/DDBJ whole genome shotgun (WGS) entry which is preliminary data.</text>
</comment>
<dbReference type="RefSeq" id="WP_161410670.1">
    <property type="nucleotide sequence ID" value="NZ_WTUZ01000039.1"/>
</dbReference>
<dbReference type="GO" id="GO:0005975">
    <property type="term" value="P:carbohydrate metabolic process"/>
    <property type="evidence" value="ECO:0007669"/>
    <property type="project" value="InterPro"/>
</dbReference>
<accession>A0A6L8V7M7</accession>
<dbReference type="InterPro" id="IPR008928">
    <property type="entry name" value="6-hairpin_glycosidase_sf"/>
</dbReference>
<name>A0A6L8V7M7_9BACL</name>
<dbReference type="EMBL" id="WTUZ01000039">
    <property type="protein sequence ID" value="MZQ86255.1"/>
    <property type="molecule type" value="Genomic_DNA"/>
</dbReference>
<evidence type="ECO:0000313" key="2">
    <source>
        <dbReference type="Proteomes" id="UP000481087"/>
    </source>
</evidence>
<dbReference type="SUPFAM" id="SSF48208">
    <property type="entry name" value="Six-hairpin glycosidases"/>
    <property type="match status" value="1"/>
</dbReference>
<protein>
    <recommendedName>
        <fullName evidence="3">Glycogen debranching protein</fullName>
    </recommendedName>
</protein>
<dbReference type="AlphaFoldDB" id="A0A6L8V7M7"/>
<evidence type="ECO:0000313" key="1">
    <source>
        <dbReference type="EMBL" id="MZQ86255.1"/>
    </source>
</evidence>
<dbReference type="InterPro" id="IPR012341">
    <property type="entry name" value="6hp_glycosidase-like_sf"/>
</dbReference>
<organism evidence="1 2">
    <name type="scientific">Paenibacillus silvestris</name>
    <dbReference type="NCBI Taxonomy" id="2606219"/>
    <lineage>
        <taxon>Bacteria</taxon>
        <taxon>Bacillati</taxon>
        <taxon>Bacillota</taxon>
        <taxon>Bacilli</taxon>
        <taxon>Bacillales</taxon>
        <taxon>Paenibacillaceae</taxon>
        <taxon>Paenibacillus</taxon>
    </lineage>
</organism>
<dbReference type="Gene3D" id="1.50.10.10">
    <property type="match status" value="1"/>
</dbReference>
<dbReference type="Proteomes" id="UP000481087">
    <property type="component" value="Unassembled WGS sequence"/>
</dbReference>
<reference evidence="1 2" key="1">
    <citation type="submission" date="2019-12" db="EMBL/GenBank/DDBJ databases">
        <title>Paenibacillus sp. nov. sp. isolated from soil.</title>
        <authorList>
            <person name="Kim J."/>
            <person name="Jeong S.E."/>
            <person name="Jung H.S."/>
            <person name="Jeon C.O."/>
        </authorList>
    </citation>
    <scope>NUCLEOTIDE SEQUENCE [LARGE SCALE GENOMIC DNA]</scope>
    <source>
        <strain evidence="1 2">5J-6</strain>
    </source>
</reference>
<proteinExistence type="predicted"/>